<protein>
    <submittedName>
        <fullName evidence="1">Uncharacterized protein</fullName>
    </submittedName>
</protein>
<dbReference type="EMBL" id="JAIQCV010000007">
    <property type="protein sequence ID" value="KAH1080894.1"/>
    <property type="molecule type" value="Genomic_DNA"/>
</dbReference>
<dbReference type="AlphaFoldDB" id="A0A9D3VED3"/>
<comment type="caution">
    <text evidence="1">The sequence shown here is derived from an EMBL/GenBank/DDBJ whole genome shotgun (WGS) entry which is preliminary data.</text>
</comment>
<accession>A0A9D3VED3</accession>
<name>A0A9D3VED3_9ROSI</name>
<organism evidence="1 2">
    <name type="scientific">Gossypium stocksii</name>
    <dbReference type="NCBI Taxonomy" id="47602"/>
    <lineage>
        <taxon>Eukaryota</taxon>
        <taxon>Viridiplantae</taxon>
        <taxon>Streptophyta</taxon>
        <taxon>Embryophyta</taxon>
        <taxon>Tracheophyta</taxon>
        <taxon>Spermatophyta</taxon>
        <taxon>Magnoliopsida</taxon>
        <taxon>eudicotyledons</taxon>
        <taxon>Gunneridae</taxon>
        <taxon>Pentapetalae</taxon>
        <taxon>rosids</taxon>
        <taxon>malvids</taxon>
        <taxon>Malvales</taxon>
        <taxon>Malvaceae</taxon>
        <taxon>Malvoideae</taxon>
        <taxon>Gossypium</taxon>
    </lineage>
</organism>
<dbReference type="Proteomes" id="UP000828251">
    <property type="component" value="Unassembled WGS sequence"/>
</dbReference>
<evidence type="ECO:0000313" key="1">
    <source>
        <dbReference type="EMBL" id="KAH1080894.1"/>
    </source>
</evidence>
<proteinExistence type="predicted"/>
<reference evidence="1 2" key="1">
    <citation type="journal article" date="2021" name="Plant Biotechnol. J.">
        <title>Multi-omics assisted identification of the key and species-specific regulatory components of drought-tolerant mechanisms in Gossypium stocksii.</title>
        <authorList>
            <person name="Yu D."/>
            <person name="Ke L."/>
            <person name="Zhang D."/>
            <person name="Wu Y."/>
            <person name="Sun Y."/>
            <person name="Mei J."/>
            <person name="Sun J."/>
            <person name="Sun Y."/>
        </authorList>
    </citation>
    <scope>NUCLEOTIDE SEQUENCE [LARGE SCALE GENOMIC DNA]</scope>
    <source>
        <strain evidence="2">cv. E1</strain>
        <tissue evidence="1">Leaf</tissue>
    </source>
</reference>
<evidence type="ECO:0000313" key="2">
    <source>
        <dbReference type="Proteomes" id="UP000828251"/>
    </source>
</evidence>
<sequence length="77" mass="8772">MVASKQRQLVTAMICHSIYIGLEMKFFGVSGFRKFNSLREASADCRNYERNKDGSYSGSLISFATGKWSFCNRKDET</sequence>
<keyword evidence="2" id="KW-1185">Reference proteome</keyword>
<gene>
    <name evidence="1" type="ORF">J1N35_020655</name>
</gene>